<feature type="chain" id="PRO_5044328563" description="Fibronectin type-III domain-containing protein" evidence="11">
    <location>
        <begin position="17"/>
        <end position="845"/>
    </location>
</feature>
<dbReference type="SMART" id="SM00060">
    <property type="entry name" value="FN3"/>
    <property type="match status" value="3"/>
</dbReference>
<comment type="subcellular location">
    <subcellularLocation>
        <location evidence="1">Membrane</location>
        <topology evidence="1">Single-pass type I membrane protein</topology>
    </subcellularLocation>
</comment>
<dbReference type="InterPro" id="IPR036116">
    <property type="entry name" value="FN3_sf"/>
</dbReference>
<evidence type="ECO:0000256" key="4">
    <source>
        <dbReference type="ARBA" id="ARBA00022729"/>
    </source>
</evidence>
<keyword evidence="8" id="KW-0675">Receptor</keyword>
<comment type="similarity">
    <text evidence="2">Belongs to the type I cytokine receptor family. Type 2 subfamily.</text>
</comment>
<keyword evidence="14" id="KW-1185">Reference proteome</keyword>
<feature type="transmembrane region" description="Helical" evidence="10">
    <location>
        <begin position="679"/>
        <end position="702"/>
    </location>
</feature>
<evidence type="ECO:0000256" key="2">
    <source>
        <dbReference type="ARBA" id="ARBA00008921"/>
    </source>
</evidence>
<keyword evidence="5" id="KW-0677">Repeat</keyword>
<evidence type="ECO:0000256" key="1">
    <source>
        <dbReference type="ARBA" id="ARBA00004479"/>
    </source>
</evidence>
<dbReference type="GO" id="GO:0005886">
    <property type="term" value="C:plasma membrane"/>
    <property type="evidence" value="ECO:0007669"/>
    <property type="project" value="UniProtKB-ARBA"/>
</dbReference>
<dbReference type="GeneID" id="114786219"/>
<dbReference type="Pfam" id="PF25552">
    <property type="entry name" value="LIFR_D4"/>
    <property type="match status" value="1"/>
</dbReference>
<dbReference type="SUPFAM" id="SSF49265">
    <property type="entry name" value="Fibronectin type III"/>
    <property type="match status" value="3"/>
</dbReference>
<keyword evidence="9" id="KW-0325">Glycoprotein</keyword>
<dbReference type="Proteomes" id="UP000694580">
    <property type="component" value="Chromosome 3"/>
</dbReference>
<sequence length="845" mass="95821">MVCWLLWAILFIAVEGQQSELPVPVDVKVESDSKNKIYISWKDDSTFGNITDKIIYEIKISYNGETKPVYYEEVIHPTVTHYWQWTSPLYLQCLTHSVEIRARYQNQTSKWIKKMIYGYTGPEANIYPQSETVLAGSKIKYCCIAEQSKKLHGLQYGGMLLNATHVINRTYIFDVHLTAPSMSWGDNLLCETKGTVVFVGYPPEVHNFMCETRNLKSMQCHWKNGRHCNLQGLKTTVYSLNARNYLTNCDCRECECTYCAIAIPTGHEVVDWTLTSKNSLNETKNVDAADPRHRVYLFPPHGLSVKDVDKRSANLHWRWNESSYESLPMVCQAQLNYSQAKEIRKESSGTKGLMSLTSLTLSDLYPAVTYSVRVRCHSAEHFWKWGDWSSSVIFTTKEDIPEALDIWMQIRNENTSFVVWKSLTPDKSHGKIQKYQVKWGTKLEVLNGADHRWYEHSGREGRITVSAVNSAGVSPPSSIVIPAVYSGQETTRLNASDGGFNLSWTGSPKATYGYVVDWVPAVSDGTSTVDWIKIPDNSTSIRIQPDHIKEGKKYILSLHACTTEAPELLDRWEGYFREKEPLKPVPSFKLEQNDNGVHLTWEEISQEGLRGYLSHYEIKYFQTKLNVQKEVNVSAGKQSFTIKHLEVASYIFKIRAVTGGGKGPEAESRISLMSDAFQIIVETVTALLITISVFICVLVLSYKNRVCLSRLKEKVYPAIPEPSLVFHPLKEADVQLFKLPPENIDFVTEDTEVKTLKCQDFHCSSLYQNLDGTEIVSALENPTYNPTFNCVPKENSQSETETPSYQAQLVPSITHCLLPSSPSHCQSYQPHHFITCTSKTDPCAG</sequence>
<evidence type="ECO:0000256" key="10">
    <source>
        <dbReference type="SAM" id="Phobius"/>
    </source>
</evidence>
<dbReference type="InterPro" id="IPR013783">
    <property type="entry name" value="Ig-like_fold"/>
</dbReference>
<evidence type="ECO:0000256" key="8">
    <source>
        <dbReference type="ARBA" id="ARBA00023170"/>
    </source>
</evidence>
<dbReference type="Pfam" id="PF00041">
    <property type="entry name" value="fn3"/>
    <property type="match status" value="1"/>
</dbReference>
<organism evidence="13 14">
    <name type="scientific">Denticeps clupeoides</name>
    <name type="common">denticle herring</name>
    <dbReference type="NCBI Taxonomy" id="299321"/>
    <lineage>
        <taxon>Eukaryota</taxon>
        <taxon>Metazoa</taxon>
        <taxon>Chordata</taxon>
        <taxon>Craniata</taxon>
        <taxon>Vertebrata</taxon>
        <taxon>Euteleostomi</taxon>
        <taxon>Actinopterygii</taxon>
        <taxon>Neopterygii</taxon>
        <taxon>Teleostei</taxon>
        <taxon>Clupei</taxon>
        <taxon>Clupeiformes</taxon>
        <taxon>Denticipitoidei</taxon>
        <taxon>Denticipitidae</taxon>
        <taxon>Denticeps</taxon>
    </lineage>
</organism>
<dbReference type="PROSITE" id="PS50853">
    <property type="entry name" value="FN3"/>
    <property type="match status" value="2"/>
</dbReference>
<dbReference type="Pfam" id="PF21177">
    <property type="entry name" value="LIF-R_Ig-like"/>
    <property type="match status" value="1"/>
</dbReference>
<keyword evidence="6 10" id="KW-1133">Transmembrane helix</keyword>
<evidence type="ECO:0000259" key="12">
    <source>
        <dbReference type="PROSITE" id="PS50853"/>
    </source>
</evidence>
<reference evidence="13" key="3">
    <citation type="submission" date="2025-09" db="UniProtKB">
        <authorList>
            <consortium name="Ensembl"/>
        </authorList>
    </citation>
    <scope>IDENTIFICATION</scope>
</reference>
<feature type="domain" description="Fibronectin type-III" evidence="12">
    <location>
        <begin position="580"/>
        <end position="676"/>
    </location>
</feature>
<dbReference type="Pfam" id="PF17971">
    <property type="entry name" value="LIFR_D2"/>
    <property type="match status" value="1"/>
</dbReference>
<evidence type="ECO:0000256" key="3">
    <source>
        <dbReference type="ARBA" id="ARBA00022692"/>
    </source>
</evidence>
<dbReference type="PANTHER" id="PTHR48423:SF1">
    <property type="entry name" value="INTERLEUKIN-27 RECEPTOR SUBUNIT ALPHA"/>
    <property type="match status" value="1"/>
</dbReference>
<evidence type="ECO:0000256" key="6">
    <source>
        <dbReference type="ARBA" id="ARBA00022989"/>
    </source>
</evidence>
<keyword evidence="4 11" id="KW-0732">Signal</keyword>
<dbReference type="CDD" id="cd00063">
    <property type="entry name" value="FN3"/>
    <property type="match status" value="2"/>
</dbReference>
<dbReference type="InterPro" id="IPR003961">
    <property type="entry name" value="FN3_dom"/>
</dbReference>
<keyword evidence="7 10" id="KW-0472">Membrane</keyword>
<keyword evidence="3 10" id="KW-0812">Transmembrane</keyword>
<dbReference type="GeneTree" id="ENSGT00940000165259"/>
<dbReference type="InterPro" id="IPR040817">
    <property type="entry name" value="LIFR_D2"/>
</dbReference>
<feature type="signal peptide" evidence="11">
    <location>
        <begin position="1"/>
        <end position="16"/>
    </location>
</feature>
<evidence type="ECO:0000256" key="7">
    <source>
        <dbReference type="ARBA" id="ARBA00023136"/>
    </source>
</evidence>
<reference evidence="13 14" key="1">
    <citation type="submission" date="2020-06" db="EMBL/GenBank/DDBJ databases">
        <authorList>
            <consortium name="Wellcome Sanger Institute Data Sharing"/>
        </authorList>
    </citation>
    <scope>NUCLEOTIDE SEQUENCE [LARGE SCALE GENOMIC DNA]</scope>
</reference>
<feature type="domain" description="Fibronectin type-III" evidence="12">
    <location>
        <begin position="299"/>
        <end position="399"/>
    </location>
</feature>
<dbReference type="Gene3D" id="2.60.40.10">
    <property type="entry name" value="Immunoglobulins"/>
    <property type="match status" value="7"/>
</dbReference>
<dbReference type="InterPro" id="IPR048497">
    <property type="entry name" value="LIF-R-like_Ig-like"/>
</dbReference>
<accession>A0AAY4C0N2</accession>
<evidence type="ECO:0000313" key="14">
    <source>
        <dbReference type="Proteomes" id="UP000694580"/>
    </source>
</evidence>
<evidence type="ECO:0000256" key="5">
    <source>
        <dbReference type="ARBA" id="ARBA00022737"/>
    </source>
</evidence>
<dbReference type="RefSeq" id="XP_028828985.1">
    <property type="nucleotide sequence ID" value="XM_028973152.1"/>
</dbReference>
<proteinExistence type="inferred from homology"/>
<evidence type="ECO:0000256" key="11">
    <source>
        <dbReference type="SAM" id="SignalP"/>
    </source>
</evidence>
<protein>
    <recommendedName>
        <fullName evidence="12">Fibronectin type-III domain-containing protein</fullName>
    </recommendedName>
</protein>
<name>A0AAY4C0N2_9TELE</name>
<gene>
    <name evidence="13" type="primary">LOC114786219</name>
</gene>
<dbReference type="Ensembl" id="ENSDCDT00010033018.1">
    <property type="protein sequence ID" value="ENSDCDP00010026648.1"/>
    <property type="gene ID" value="ENSDCDG00010016926.1"/>
</dbReference>
<dbReference type="InterPro" id="IPR052672">
    <property type="entry name" value="Type1_Cytokine_Rcpt_Type2"/>
</dbReference>
<evidence type="ECO:0000313" key="13">
    <source>
        <dbReference type="Ensembl" id="ENSDCDP00010026648.1"/>
    </source>
</evidence>
<evidence type="ECO:0000256" key="9">
    <source>
        <dbReference type="ARBA" id="ARBA00023180"/>
    </source>
</evidence>
<dbReference type="AlphaFoldDB" id="A0AAY4C0N2"/>
<reference evidence="13" key="2">
    <citation type="submission" date="2025-08" db="UniProtKB">
        <authorList>
            <consortium name="Ensembl"/>
        </authorList>
    </citation>
    <scope>IDENTIFICATION</scope>
</reference>
<dbReference type="PANTHER" id="PTHR48423">
    <property type="entry name" value="INTERLEUKIN-27 RECEPTOR SUBUNIT ALPHA"/>
    <property type="match status" value="1"/>
</dbReference>